<protein>
    <submittedName>
        <fullName evidence="3">Alpha/beta hydrolase</fullName>
    </submittedName>
</protein>
<dbReference type="GO" id="GO:0016787">
    <property type="term" value="F:hydrolase activity"/>
    <property type="evidence" value="ECO:0007669"/>
    <property type="project" value="UniProtKB-KW"/>
</dbReference>
<sequence>MEETQVETGQGPARVDLTEPAGPPRLLLVLTHGSAGGVDAPDLLAVREAALGLGAVVARVTQPFRLAGRRAPGSAARQDEAWTQVVAGLRDRYPGLPLVQGGRSNGARVACRTAGAVGADSVVALAFPLHPPGRPERSRADELRGAGVDVLVVNGDRDPFGVPEEADAARLVVLAGENHDLRKDPGRVGAIVAQWLRDRPAALTGGRVG</sequence>
<dbReference type="Pfam" id="PF20408">
    <property type="entry name" value="Abhydrolase_11"/>
    <property type="match status" value="1"/>
</dbReference>
<feature type="region of interest" description="Disordered" evidence="1">
    <location>
        <begin position="1"/>
        <end position="20"/>
    </location>
</feature>
<accession>A0A366LZZ2</accession>
<dbReference type="InterPro" id="IPR026555">
    <property type="entry name" value="NSL3/Tex30"/>
</dbReference>
<organism evidence="3 4">
    <name type="scientific">Spongiactinospora rosea</name>
    <dbReference type="NCBI Taxonomy" id="2248750"/>
    <lineage>
        <taxon>Bacteria</taxon>
        <taxon>Bacillati</taxon>
        <taxon>Actinomycetota</taxon>
        <taxon>Actinomycetes</taxon>
        <taxon>Streptosporangiales</taxon>
        <taxon>Streptosporangiaceae</taxon>
        <taxon>Spongiactinospora</taxon>
    </lineage>
</organism>
<proteinExistence type="predicted"/>
<evidence type="ECO:0000313" key="4">
    <source>
        <dbReference type="Proteomes" id="UP000253303"/>
    </source>
</evidence>
<feature type="domain" description="KANL3/Tex30 alpha/beta hydrolase-like" evidence="2">
    <location>
        <begin position="26"/>
        <end position="181"/>
    </location>
</feature>
<evidence type="ECO:0000259" key="2">
    <source>
        <dbReference type="Pfam" id="PF20408"/>
    </source>
</evidence>
<dbReference type="AlphaFoldDB" id="A0A366LZZ2"/>
<evidence type="ECO:0000313" key="3">
    <source>
        <dbReference type="EMBL" id="RBQ19347.1"/>
    </source>
</evidence>
<gene>
    <name evidence="3" type="ORF">DP939_15570</name>
</gene>
<dbReference type="EMBL" id="QMEY01000005">
    <property type="protein sequence ID" value="RBQ19347.1"/>
    <property type="molecule type" value="Genomic_DNA"/>
</dbReference>
<dbReference type="SUPFAM" id="SSF53474">
    <property type="entry name" value="alpha/beta-Hydrolases"/>
    <property type="match status" value="1"/>
</dbReference>
<dbReference type="Gene3D" id="3.40.50.1820">
    <property type="entry name" value="alpha/beta hydrolase"/>
    <property type="match status" value="1"/>
</dbReference>
<keyword evidence="4" id="KW-1185">Reference proteome</keyword>
<dbReference type="InterPro" id="IPR029058">
    <property type="entry name" value="AB_hydrolase_fold"/>
</dbReference>
<evidence type="ECO:0000256" key="1">
    <source>
        <dbReference type="SAM" id="MobiDB-lite"/>
    </source>
</evidence>
<dbReference type="OrthoDB" id="652634at2"/>
<name>A0A366LZZ2_9ACTN</name>
<comment type="caution">
    <text evidence="3">The sequence shown here is derived from an EMBL/GenBank/DDBJ whole genome shotgun (WGS) entry which is preliminary data.</text>
</comment>
<dbReference type="RefSeq" id="WP_113981406.1">
    <property type="nucleotide sequence ID" value="NZ_QMEY01000005.1"/>
</dbReference>
<keyword evidence="3" id="KW-0378">Hydrolase</keyword>
<dbReference type="PANTHER" id="PTHR13136:SF11">
    <property type="entry name" value="TESTIS-EXPRESSED PROTEIN 30"/>
    <property type="match status" value="1"/>
</dbReference>
<dbReference type="Proteomes" id="UP000253303">
    <property type="component" value="Unassembled WGS sequence"/>
</dbReference>
<dbReference type="InterPro" id="IPR046879">
    <property type="entry name" value="KANL3/Tex30_Abhydrolase"/>
</dbReference>
<reference evidence="3 4" key="1">
    <citation type="submission" date="2018-06" db="EMBL/GenBank/DDBJ databases">
        <title>Sphaerisporangium craniellae sp. nov., isolated from a marine sponge in the South China Sea.</title>
        <authorList>
            <person name="Li L."/>
        </authorList>
    </citation>
    <scope>NUCLEOTIDE SEQUENCE [LARGE SCALE GENOMIC DNA]</scope>
    <source>
        <strain evidence="3 4">LHW63015</strain>
    </source>
</reference>
<dbReference type="PANTHER" id="PTHR13136">
    <property type="entry name" value="TESTIS DEVELOPMENT PROTEIN PRTD"/>
    <property type="match status" value="1"/>
</dbReference>